<dbReference type="PANTHER" id="PTHR43649:SF34">
    <property type="entry name" value="ABC TRANSPORTER PERIPLASMIC-BINDING PROTEIN YCJN-RELATED"/>
    <property type="match status" value="1"/>
</dbReference>
<proteinExistence type="inferred from homology"/>
<evidence type="ECO:0000313" key="7">
    <source>
        <dbReference type="Proteomes" id="UP000321058"/>
    </source>
</evidence>
<dbReference type="PANTHER" id="PTHR43649">
    <property type="entry name" value="ARABINOSE-BINDING PROTEIN-RELATED"/>
    <property type="match status" value="1"/>
</dbReference>
<protein>
    <submittedName>
        <fullName evidence="6">ABC transporter substrate-binding protein</fullName>
    </submittedName>
</protein>
<comment type="subcellular location">
    <subcellularLocation>
        <location evidence="1">Periplasm</location>
    </subcellularLocation>
</comment>
<dbReference type="GO" id="GO:0042597">
    <property type="term" value="C:periplasmic space"/>
    <property type="evidence" value="ECO:0007669"/>
    <property type="project" value="UniProtKB-SubCell"/>
</dbReference>
<reference evidence="6 7" key="1">
    <citation type="submission" date="2019-07" db="EMBL/GenBank/DDBJ databases">
        <title>Whole genome shotgun sequence of Reyranella soli NBRC 108950.</title>
        <authorList>
            <person name="Hosoyama A."/>
            <person name="Uohara A."/>
            <person name="Ohji S."/>
            <person name="Ichikawa N."/>
        </authorList>
    </citation>
    <scope>NUCLEOTIDE SEQUENCE [LARGE SCALE GENOMIC DNA]</scope>
    <source>
        <strain evidence="6 7">NBRC 108950</strain>
    </source>
</reference>
<sequence length="445" mass="49538">MVTSTNSHPRRQRRRQFLQSAAGAAGGLGTVLALRQAPALAQTRELTFLTVASFVPDTDKELKRQFEEWGKQNKVKVRLDIIAHLQLQTKKAAEVQAKSGHDLTALGPGLGDAALYYDYLVDLADLAGDVGPKNGGWLRPDDYLIRGKWTLLPWWQPPFPMAIRTDILKKLDETPPDTWEDWLRVGKKAKAIGHPFGTAMGHSGDANTTLLSILWSYGGSYVAKDGQTVTINSPETREAMEFVKRLYTEAMDPEVLAWDDASNNRCLNAGKCFAIHNPISAYESAKKDQVVVPGTKQPIAEVIDHVNTPRGPKGRYATTGFWCVGIWNFSKNVDAAKDFLRFHFQPDNQARWVEAGHGFNMPFLNNLTNHPVYKSDPQYRNIPDVAKVTVPPSWPGPTTAASQQVCDLYIIPDMFAQYATGRMTLDQAIAWGEKEISAIYSKRRG</sequence>
<evidence type="ECO:0000313" key="6">
    <source>
        <dbReference type="EMBL" id="GEP53312.1"/>
    </source>
</evidence>
<evidence type="ECO:0000256" key="4">
    <source>
        <dbReference type="ARBA" id="ARBA00022729"/>
    </source>
</evidence>
<dbReference type="PROSITE" id="PS51318">
    <property type="entry name" value="TAT"/>
    <property type="match status" value="1"/>
</dbReference>
<dbReference type="InterPro" id="IPR050490">
    <property type="entry name" value="Bact_solute-bd_prot1"/>
</dbReference>
<evidence type="ECO:0000256" key="2">
    <source>
        <dbReference type="ARBA" id="ARBA00008520"/>
    </source>
</evidence>
<dbReference type="Proteomes" id="UP000321058">
    <property type="component" value="Unassembled WGS sequence"/>
</dbReference>
<gene>
    <name evidence="6" type="ORF">RSO01_04780</name>
</gene>
<keyword evidence="3" id="KW-0813">Transport</keyword>
<dbReference type="RefSeq" id="WP_147145809.1">
    <property type="nucleotide sequence ID" value="NZ_BKAJ01000007.1"/>
</dbReference>
<dbReference type="SUPFAM" id="SSF53850">
    <property type="entry name" value="Periplasmic binding protein-like II"/>
    <property type="match status" value="1"/>
</dbReference>
<comment type="caution">
    <text evidence="6">The sequence shown here is derived from an EMBL/GenBank/DDBJ whole genome shotgun (WGS) entry which is preliminary data.</text>
</comment>
<keyword evidence="4" id="KW-0732">Signal</keyword>
<keyword evidence="7" id="KW-1185">Reference proteome</keyword>
<dbReference type="EMBL" id="BKAJ01000007">
    <property type="protein sequence ID" value="GEP53312.1"/>
    <property type="molecule type" value="Genomic_DNA"/>
</dbReference>
<keyword evidence="5" id="KW-0574">Periplasm</keyword>
<dbReference type="InterPro" id="IPR006059">
    <property type="entry name" value="SBP"/>
</dbReference>
<dbReference type="OrthoDB" id="9812682at2"/>
<dbReference type="AlphaFoldDB" id="A0A512N2W2"/>
<dbReference type="Gene3D" id="3.40.190.10">
    <property type="entry name" value="Periplasmic binding protein-like II"/>
    <property type="match status" value="1"/>
</dbReference>
<evidence type="ECO:0000256" key="1">
    <source>
        <dbReference type="ARBA" id="ARBA00004418"/>
    </source>
</evidence>
<name>A0A512N2W2_9HYPH</name>
<dbReference type="Pfam" id="PF13416">
    <property type="entry name" value="SBP_bac_8"/>
    <property type="match status" value="1"/>
</dbReference>
<comment type="similarity">
    <text evidence="2">Belongs to the bacterial solute-binding protein 1 family.</text>
</comment>
<evidence type="ECO:0000256" key="5">
    <source>
        <dbReference type="ARBA" id="ARBA00022764"/>
    </source>
</evidence>
<dbReference type="InterPro" id="IPR006311">
    <property type="entry name" value="TAT_signal"/>
</dbReference>
<accession>A0A512N2W2</accession>
<organism evidence="6 7">
    <name type="scientific">Reyranella soli</name>
    <dbReference type="NCBI Taxonomy" id="1230389"/>
    <lineage>
        <taxon>Bacteria</taxon>
        <taxon>Pseudomonadati</taxon>
        <taxon>Pseudomonadota</taxon>
        <taxon>Alphaproteobacteria</taxon>
        <taxon>Hyphomicrobiales</taxon>
        <taxon>Reyranellaceae</taxon>
        <taxon>Reyranella</taxon>
    </lineage>
</organism>
<evidence type="ECO:0000256" key="3">
    <source>
        <dbReference type="ARBA" id="ARBA00022448"/>
    </source>
</evidence>